<comment type="caution">
    <text evidence="3">The sequence shown here is derived from an EMBL/GenBank/DDBJ whole genome shotgun (WGS) entry which is preliminary data.</text>
</comment>
<dbReference type="RefSeq" id="WP_203374338.1">
    <property type="nucleotide sequence ID" value="NZ_JAENHP010000001.1"/>
</dbReference>
<feature type="chain" id="PRO_5047486719" description="Lipoprotein" evidence="2">
    <location>
        <begin position="23"/>
        <end position="219"/>
    </location>
</feature>
<evidence type="ECO:0000313" key="3">
    <source>
        <dbReference type="EMBL" id="MBM2614446.1"/>
    </source>
</evidence>
<evidence type="ECO:0000256" key="2">
    <source>
        <dbReference type="SAM" id="SignalP"/>
    </source>
</evidence>
<name>A0ABS2A3L6_9ACTN</name>
<evidence type="ECO:0000256" key="1">
    <source>
        <dbReference type="SAM" id="MobiDB-lite"/>
    </source>
</evidence>
<reference evidence="3 4" key="1">
    <citation type="submission" date="2021-01" db="EMBL/GenBank/DDBJ databases">
        <title>Actinoplanes sp. nov. LDG1-06 isolated from lichen.</title>
        <authorList>
            <person name="Saeng-In P."/>
            <person name="Phongsopitanun W."/>
            <person name="Kanchanasin P."/>
            <person name="Yuki M."/>
            <person name="Kudo T."/>
            <person name="Ohkuma M."/>
            <person name="Tanasupawat S."/>
        </authorList>
    </citation>
    <scope>NUCLEOTIDE SEQUENCE [LARGE SCALE GENOMIC DNA]</scope>
    <source>
        <strain evidence="3 4">LDG1-06</strain>
    </source>
</reference>
<gene>
    <name evidence="3" type="ORF">JIG36_02590</name>
</gene>
<evidence type="ECO:0000313" key="4">
    <source>
        <dbReference type="Proteomes" id="UP000632138"/>
    </source>
</evidence>
<accession>A0ABS2A3L6</accession>
<sequence>MRFTRGTLILSTTAAVALFATSGCGPADKSAGAAPGPSATTAKAGTGFGGSPETSTPPAPTKSPEKTEAPEPVATKIKKPVPAWKDVVKPCPYEGQEPEIQKVVKKDATKDGVPDTLVVRSCEATTSYWASTIEVFDGTADPSRPKRIGTLLSDVFKKDQPVVTEVLLNKGIVGVKAYGTSEKAARACPDLILFYRYEFNGSGFDRIWRDAGVKQECRL</sequence>
<protein>
    <recommendedName>
        <fullName evidence="5">Lipoprotein</fullName>
    </recommendedName>
</protein>
<keyword evidence="2" id="KW-0732">Signal</keyword>
<dbReference type="EMBL" id="JAENHP010000001">
    <property type="protein sequence ID" value="MBM2614446.1"/>
    <property type="molecule type" value="Genomic_DNA"/>
</dbReference>
<feature type="region of interest" description="Disordered" evidence="1">
    <location>
        <begin position="26"/>
        <end position="78"/>
    </location>
</feature>
<feature type="compositionally biased region" description="Low complexity" evidence="1">
    <location>
        <begin position="26"/>
        <end position="45"/>
    </location>
</feature>
<dbReference type="Proteomes" id="UP000632138">
    <property type="component" value="Unassembled WGS sequence"/>
</dbReference>
<dbReference type="PROSITE" id="PS51257">
    <property type="entry name" value="PROKAR_LIPOPROTEIN"/>
    <property type="match status" value="1"/>
</dbReference>
<proteinExistence type="predicted"/>
<feature type="signal peptide" evidence="2">
    <location>
        <begin position="1"/>
        <end position="22"/>
    </location>
</feature>
<keyword evidence="4" id="KW-1185">Reference proteome</keyword>
<organism evidence="3 4">
    <name type="scientific">Paractinoplanes ovalisporus</name>
    <dbReference type="NCBI Taxonomy" id="2810368"/>
    <lineage>
        <taxon>Bacteria</taxon>
        <taxon>Bacillati</taxon>
        <taxon>Actinomycetota</taxon>
        <taxon>Actinomycetes</taxon>
        <taxon>Micromonosporales</taxon>
        <taxon>Micromonosporaceae</taxon>
        <taxon>Paractinoplanes</taxon>
    </lineage>
</organism>
<evidence type="ECO:0008006" key="5">
    <source>
        <dbReference type="Google" id="ProtNLM"/>
    </source>
</evidence>